<dbReference type="EMBL" id="RQFK01000026">
    <property type="protein sequence ID" value="TGK81766.1"/>
    <property type="molecule type" value="Genomic_DNA"/>
</dbReference>
<comment type="caution">
    <text evidence="2">The sequence shown here is derived from an EMBL/GenBank/DDBJ whole genome shotgun (WGS) entry which is preliminary data.</text>
</comment>
<dbReference type="InterPro" id="IPR029060">
    <property type="entry name" value="PIN-like_dom_sf"/>
</dbReference>
<gene>
    <name evidence="2" type="ORF">EHQ24_10735</name>
</gene>
<sequence length="145" mass="16909">MFYYLDSSVLIKKYFDEYASDTVLNIWNENRYLAISQVGYSEILGTINKKQKIDKFSDKVKEVIIKQFKSDWDQLVKINVDHSINSELDRIHSKYLLRGFDAIHLVSAILLFKELEEETFFLSADNNLATAAKKDGLNIGIYTWK</sequence>
<dbReference type="InterPro" id="IPR002716">
    <property type="entry name" value="PIN_dom"/>
</dbReference>
<organism evidence="2 3">
    <name type="scientific">Leptospira noumeaensis</name>
    <dbReference type="NCBI Taxonomy" id="2484964"/>
    <lineage>
        <taxon>Bacteria</taxon>
        <taxon>Pseudomonadati</taxon>
        <taxon>Spirochaetota</taxon>
        <taxon>Spirochaetia</taxon>
        <taxon>Leptospirales</taxon>
        <taxon>Leptospiraceae</taxon>
        <taxon>Leptospira</taxon>
    </lineage>
</organism>
<evidence type="ECO:0000313" key="2">
    <source>
        <dbReference type="EMBL" id="TGK81766.1"/>
    </source>
</evidence>
<dbReference type="Gene3D" id="3.40.50.1010">
    <property type="entry name" value="5'-nuclease"/>
    <property type="match status" value="1"/>
</dbReference>
<accession>A0A4R9I7Q9</accession>
<dbReference type="CDD" id="cd09874">
    <property type="entry name" value="PIN_MT3492-like"/>
    <property type="match status" value="1"/>
</dbReference>
<dbReference type="RefSeq" id="WP_135601632.1">
    <property type="nucleotide sequence ID" value="NZ_RQFK01000026.1"/>
</dbReference>
<feature type="domain" description="PIN" evidence="1">
    <location>
        <begin position="3"/>
        <end position="133"/>
    </location>
</feature>
<keyword evidence="3" id="KW-1185">Reference proteome</keyword>
<dbReference type="OrthoDB" id="5568064at2"/>
<reference evidence="2" key="1">
    <citation type="journal article" date="2019" name="PLoS Negl. Trop. Dis.">
        <title>Revisiting the worldwide diversity of Leptospira species in the environment.</title>
        <authorList>
            <person name="Vincent A.T."/>
            <person name="Schiettekatte O."/>
            <person name="Bourhy P."/>
            <person name="Veyrier F.J."/>
            <person name="Picardeau M."/>
        </authorList>
    </citation>
    <scope>NUCLEOTIDE SEQUENCE [LARGE SCALE GENOMIC DNA]</scope>
    <source>
        <strain evidence="2">201800287</strain>
    </source>
</reference>
<proteinExistence type="predicted"/>
<evidence type="ECO:0000313" key="3">
    <source>
        <dbReference type="Proteomes" id="UP000298009"/>
    </source>
</evidence>
<evidence type="ECO:0000259" key="1">
    <source>
        <dbReference type="Pfam" id="PF01850"/>
    </source>
</evidence>
<dbReference type="Proteomes" id="UP000298009">
    <property type="component" value="Unassembled WGS sequence"/>
</dbReference>
<dbReference type="SUPFAM" id="SSF88723">
    <property type="entry name" value="PIN domain-like"/>
    <property type="match status" value="1"/>
</dbReference>
<name>A0A4R9I7Q9_9LEPT</name>
<dbReference type="Pfam" id="PF01850">
    <property type="entry name" value="PIN"/>
    <property type="match status" value="1"/>
</dbReference>
<dbReference type="AlphaFoldDB" id="A0A4R9I7Q9"/>
<protein>
    <submittedName>
        <fullName evidence="2">PIN domain-containing protein</fullName>
    </submittedName>
</protein>